<evidence type="ECO:0000313" key="2">
    <source>
        <dbReference type="Proteomes" id="UP000268291"/>
    </source>
</evidence>
<proteinExistence type="predicted"/>
<dbReference type="Gene3D" id="2.30.110.10">
    <property type="entry name" value="Electron Transport, Fmn-binding Protein, Chain A"/>
    <property type="match status" value="1"/>
</dbReference>
<reference evidence="1 2" key="1">
    <citation type="submission" date="2018-12" db="EMBL/GenBank/DDBJ databases">
        <authorList>
            <person name="hu s."/>
            <person name="Xu Y."/>
            <person name="Xu B."/>
            <person name="Li F."/>
        </authorList>
    </citation>
    <scope>NUCLEOTIDE SEQUENCE [LARGE SCALE GENOMIC DNA]</scope>
    <source>
        <strain evidence="1 2">KSW2-17</strain>
    </source>
</reference>
<keyword evidence="2" id="KW-1185">Reference proteome</keyword>
<accession>A0ABY0C3N2</accession>
<comment type="caution">
    <text evidence="1">The sequence shown here is derived from an EMBL/GenBank/DDBJ whole genome shotgun (WGS) entry which is preliminary data.</text>
</comment>
<dbReference type="SUPFAM" id="SSF50475">
    <property type="entry name" value="FMN-binding split barrel"/>
    <property type="match status" value="1"/>
</dbReference>
<dbReference type="Pfam" id="PF12900">
    <property type="entry name" value="Pyridox_ox_2"/>
    <property type="match status" value="1"/>
</dbReference>
<protein>
    <submittedName>
        <fullName evidence="1">Pyridoxamine 5'-phosphate oxidase family protein</fullName>
    </submittedName>
</protein>
<organism evidence="1 2">
    <name type="scientific">Labedella gwakjiensis</name>
    <dbReference type="NCBI Taxonomy" id="390269"/>
    <lineage>
        <taxon>Bacteria</taxon>
        <taxon>Bacillati</taxon>
        <taxon>Actinomycetota</taxon>
        <taxon>Actinomycetes</taxon>
        <taxon>Micrococcales</taxon>
        <taxon>Microbacteriaceae</taxon>
        <taxon>Labedella</taxon>
    </lineage>
</organism>
<name>A0ABY0C3N2_9MICO</name>
<dbReference type="InterPro" id="IPR024747">
    <property type="entry name" value="Pyridox_Oxase-rel"/>
</dbReference>
<evidence type="ECO:0000313" key="1">
    <source>
        <dbReference type="EMBL" id="RUQ81939.1"/>
    </source>
</evidence>
<dbReference type="InterPro" id="IPR012349">
    <property type="entry name" value="Split_barrel_FMN-bd"/>
</dbReference>
<dbReference type="Proteomes" id="UP000268291">
    <property type="component" value="Unassembled WGS sequence"/>
</dbReference>
<sequence length="142" mass="15141">MMSTDDLAEVESLRLLGSAPVARLVVSVADVIDIYPVTATVFGGDVLFRTAPGSKLAGLAANASVLVEADEFGQQVSWSVVVRGLARRIEDREELEAIEPILRDPFAGGRKDVVVRVTPTSVTGRLVERAPLETDVVLDAPD</sequence>
<dbReference type="EMBL" id="RZGY01000004">
    <property type="protein sequence ID" value="RUQ81939.1"/>
    <property type="molecule type" value="Genomic_DNA"/>
</dbReference>
<gene>
    <name evidence="1" type="ORF">ELQ93_16755</name>
</gene>